<dbReference type="GO" id="GO:1990573">
    <property type="term" value="P:potassium ion import across plasma membrane"/>
    <property type="evidence" value="ECO:0007669"/>
    <property type="project" value="TreeGrafter"/>
</dbReference>
<dbReference type="Proteomes" id="UP000196531">
    <property type="component" value="Unassembled WGS sequence"/>
</dbReference>
<evidence type="ECO:0000256" key="2">
    <source>
        <dbReference type="ARBA" id="ARBA00022448"/>
    </source>
</evidence>
<keyword evidence="4 11" id="KW-0812">Transmembrane</keyword>
<dbReference type="InterPro" id="IPR016449">
    <property type="entry name" value="K_chnl_inward-rec_Kir"/>
</dbReference>
<comment type="caution">
    <text evidence="14">The sequence shown here is derived from an EMBL/GenBank/DDBJ whole genome shotgun (WGS) entry which is preliminary data.</text>
</comment>
<feature type="transmembrane region" description="Helical" evidence="11">
    <location>
        <begin position="31"/>
        <end position="53"/>
    </location>
</feature>
<feature type="domain" description="Potassium channel" evidence="12">
    <location>
        <begin position="42"/>
        <end position="114"/>
    </location>
</feature>
<comment type="subcellular location">
    <subcellularLocation>
        <location evidence="1">Membrane</location>
        <topology evidence="1">Multi-pass membrane protein</topology>
    </subcellularLocation>
</comment>
<keyword evidence="7 11" id="KW-1133">Transmembrane helix</keyword>
<dbReference type="InterPro" id="IPR014756">
    <property type="entry name" value="Ig_E-set"/>
</dbReference>
<dbReference type="Gene3D" id="1.10.287.70">
    <property type="match status" value="1"/>
</dbReference>
<dbReference type="PANTHER" id="PTHR11767:SF102">
    <property type="entry name" value="INWARDLY RECTIFYING POTASSIUM CHANNEL 1, ISOFORM F"/>
    <property type="match status" value="1"/>
</dbReference>
<dbReference type="GO" id="GO:0034765">
    <property type="term" value="P:regulation of monoatomic ion transmembrane transport"/>
    <property type="evidence" value="ECO:0007669"/>
    <property type="project" value="TreeGrafter"/>
</dbReference>
<dbReference type="SUPFAM" id="SSF81296">
    <property type="entry name" value="E set domains"/>
    <property type="match status" value="1"/>
</dbReference>
<evidence type="ECO:0000256" key="9">
    <source>
        <dbReference type="ARBA" id="ARBA00023136"/>
    </source>
</evidence>
<evidence type="ECO:0000259" key="12">
    <source>
        <dbReference type="Pfam" id="PF07885"/>
    </source>
</evidence>
<feature type="transmembrane region" description="Helical" evidence="11">
    <location>
        <begin position="90"/>
        <end position="115"/>
    </location>
</feature>
<evidence type="ECO:0000313" key="14">
    <source>
        <dbReference type="EMBL" id="OUR96912.1"/>
    </source>
</evidence>
<dbReference type="GO" id="GO:0005242">
    <property type="term" value="F:inward rectifier potassium channel activity"/>
    <property type="evidence" value="ECO:0007669"/>
    <property type="project" value="InterPro"/>
</dbReference>
<keyword evidence="6" id="KW-0630">Potassium</keyword>
<feature type="domain" description="Inward rectifier potassium channel C-terminal" evidence="13">
    <location>
        <begin position="124"/>
        <end position="274"/>
    </location>
</feature>
<keyword evidence="10" id="KW-0407">Ion channel</keyword>
<proteinExistence type="predicted"/>
<organism evidence="14 15">
    <name type="scientific">Halobacteriovorax marinus</name>
    <dbReference type="NCBI Taxonomy" id="97084"/>
    <lineage>
        <taxon>Bacteria</taxon>
        <taxon>Pseudomonadati</taxon>
        <taxon>Bdellovibrionota</taxon>
        <taxon>Bacteriovoracia</taxon>
        <taxon>Bacteriovoracales</taxon>
        <taxon>Halobacteriovoraceae</taxon>
        <taxon>Halobacteriovorax</taxon>
    </lineage>
</organism>
<name>A0A1Y5FE88_9BACT</name>
<dbReference type="PANTHER" id="PTHR11767">
    <property type="entry name" value="INWARD RECTIFIER POTASSIUM CHANNEL"/>
    <property type="match status" value="1"/>
</dbReference>
<evidence type="ECO:0000256" key="11">
    <source>
        <dbReference type="SAM" id="Phobius"/>
    </source>
</evidence>
<evidence type="ECO:0000256" key="8">
    <source>
        <dbReference type="ARBA" id="ARBA00023065"/>
    </source>
</evidence>
<evidence type="ECO:0000256" key="10">
    <source>
        <dbReference type="ARBA" id="ARBA00023303"/>
    </source>
</evidence>
<dbReference type="SUPFAM" id="SSF81324">
    <property type="entry name" value="Voltage-gated potassium channels"/>
    <property type="match status" value="1"/>
</dbReference>
<evidence type="ECO:0000259" key="13">
    <source>
        <dbReference type="Pfam" id="PF17655"/>
    </source>
</evidence>
<dbReference type="GO" id="GO:0034702">
    <property type="term" value="C:monoatomic ion channel complex"/>
    <property type="evidence" value="ECO:0007669"/>
    <property type="project" value="UniProtKB-KW"/>
</dbReference>
<dbReference type="InterPro" id="IPR013099">
    <property type="entry name" value="K_chnl_dom"/>
</dbReference>
<keyword evidence="5" id="KW-0851">Voltage-gated channel</keyword>
<evidence type="ECO:0000256" key="7">
    <source>
        <dbReference type="ARBA" id="ARBA00022989"/>
    </source>
</evidence>
<keyword evidence="9 11" id="KW-0472">Membrane</keyword>
<dbReference type="AlphaFoldDB" id="A0A1Y5FE88"/>
<keyword evidence="2" id="KW-0813">Transport</keyword>
<accession>A0A1Y5FE88</accession>
<evidence type="ECO:0000313" key="15">
    <source>
        <dbReference type="Proteomes" id="UP000196531"/>
    </source>
</evidence>
<dbReference type="Gene3D" id="2.60.40.1400">
    <property type="entry name" value="G protein-activated inward rectifier potassium channel 1"/>
    <property type="match status" value="1"/>
</dbReference>
<dbReference type="GO" id="GO:0005886">
    <property type="term" value="C:plasma membrane"/>
    <property type="evidence" value="ECO:0007669"/>
    <property type="project" value="TreeGrafter"/>
</dbReference>
<dbReference type="Pfam" id="PF07885">
    <property type="entry name" value="Ion_trans_2"/>
    <property type="match status" value="1"/>
</dbReference>
<evidence type="ECO:0000256" key="4">
    <source>
        <dbReference type="ARBA" id="ARBA00022692"/>
    </source>
</evidence>
<evidence type="ECO:0000256" key="1">
    <source>
        <dbReference type="ARBA" id="ARBA00004141"/>
    </source>
</evidence>
<sequence>MKRLKIKLKGVQKGLFHDTFYWVIKSSWFKFLFVAMIAYLLINSFFASLYYFIGAEIVNARPDSYWDAFVFSFQTSSTLGFGHYLPKSDLAHVIVILDTFSGIFYVAIVTGLAFAKFAKASARISFTDNIIVSVFDGVPTLMFRMVNSRETHIVDVNLNVSALIPYVSKEGMHMRRFHKLPLVTSHNPTFSLSWTVMHQITEESPLYGMALKEIQENAILVFVSLTGIEDVLSQSIHASHQYPTESFVKATKFVDILDTTKKDNYTLDYARFHDYE</sequence>
<keyword evidence="3" id="KW-0633">Potassium transport</keyword>
<protein>
    <recommendedName>
        <fullName evidence="16">Potassium channel domain-containing protein</fullName>
    </recommendedName>
</protein>
<evidence type="ECO:0000256" key="3">
    <source>
        <dbReference type="ARBA" id="ARBA00022538"/>
    </source>
</evidence>
<gene>
    <name evidence="14" type="ORF">A9Q84_11290</name>
</gene>
<reference evidence="15" key="1">
    <citation type="journal article" date="2017" name="Proc. Natl. Acad. Sci. U.S.A.">
        <title>Simulation of Deepwater Horizon oil plume reveals substrate specialization within a complex community of hydrocarbon-degraders.</title>
        <authorList>
            <person name="Hu P."/>
            <person name="Dubinsky E.A."/>
            <person name="Probst A.J."/>
            <person name="Wang J."/>
            <person name="Sieber C.M.K."/>
            <person name="Tom L.M."/>
            <person name="Gardinali P."/>
            <person name="Banfield J.F."/>
            <person name="Atlas R.M."/>
            <person name="Andersen G.L."/>
        </authorList>
    </citation>
    <scope>NUCLEOTIDE SEQUENCE [LARGE SCALE GENOMIC DNA]</scope>
</reference>
<evidence type="ECO:0000256" key="5">
    <source>
        <dbReference type="ARBA" id="ARBA00022882"/>
    </source>
</evidence>
<keyword evidence="8" id="KW-0406">Ion transport</keyword>
<dbReference type="InterPro" id="IPR013518">
    <property type="entry name" value="K_chnl_inward-rec_Kir_cyto"/>
</dbReference>
<dbReference type="InterPro" id="IPR041647">
    <property type="entry name" value="IRK_C"/>
</dbReference>
<dbReference type="Pfam" id="PF17655">
    <property type="entry name" value="IRK_C"/>
    <property type="match status" value="1"/>
</dbReference>
<evidence type="ECO:0008006" key="16">
    <source>
        <dbReference type="Google" id="ProtNLM"/>
    </source>
</evidence>
<evidence type="ECO:0000256" key="6">
    <source>
        <dbReference type="ARBA" id="ARBA00022958"/>
    </source>
</evidence>
<dbReference type="EMBL" id="MAAO01000006">
    <property type="protein sequence ID" value="OUR96912.1"/>
    <property type="molecule type" value="Genomic_DNA"/>
</dbReference>